<feature type="compositionally biased region" description="Basic and acidic residues" evidence="1">
    <location>
        <begin position="1"/>
        <end position="17"/>
    </location>
</feature>
<dbReference type="PANTHER" id="PTHR31549:SF80">
    <property type="entry name" value="OS12G0481000 PROTEIN"/>
    <property type="match status" value="1"/>
</dbReference>
<dbReference type="EMBL" id="LFYR01000244">
    <property type="protein sequence ID" value="KMZ74800.1"/>
    <property type="molecule type" value="Genomic_DNA"/>
</dbReference>
<gene>
    <name evidence="3" type="ORF">ZOSMA_122G00680</name>
</gene>
<organism evidence="3 4">
    <name type="scientific">Zostera marina</name>
    <name type="common">Eelgrass</name>
    <dbReference type="NCBI Taxonomy" id="29655"/>
    <lineage>
        <taxon>Eukaryota</taxon>
        <taxon>Viridiplantae</taxon>
        <taxon>Streptophyta</taxon>
        <taxon>Embryophyta</taxon>
        <taxon>Tracheophyta</taxon>
        <taxon>Spermatophyta</taxon>
        <taxon>Magnoliopsida</taxon>
        <taxon>Liliopsida</taxon>
        <taxon>Zosteraceae</taxon>
        <taxon>Zostera</taxon>
    </lineage>
</organism>
<dbReference type="AlphaFoldDB" id="A0A0K9Q2X5"/>
<feature type="transmembrane region" description="Helical" evidence="2">
    <location>
        <begin position="511"/>
        <end position="531"/>
    </location>
</feature>
<evidence type="ECO:0000313" key="3">
    <source>
        <dbReference type="EMBL" id="KMZ74800.1"/>
    </source>
</evidence>
<dbReference type="Proteomes" id="UP000036987">
    <property type="component" value="Unassembled WGS sequence"/>
</dbReference>
<protein>
    <submittedName>
        <fullName evidence="3">Uncharacterized protein</fullName>
    </submittedName>
</protein>
<evidence type="ECO:0000256" key="2">
    <source>
        <dbReference type="SAM" id="Phobius"/>
    </source>
</evidence>
<reference evidence="4" key="1">
    <citation type="journal article" date="2016" name="Nature">
        <title>The genome of the seagrass Zostera marina reveals angiosperm adaptation to the sea.</title>
        <authorList>
            <person name="Olsen J.L."/>
            <person name="Rouze P."/>
            <person name="Verhelst B."/>
            <person name="Lin Y.-C."/>
            <person name="Bayer T."/>
            <person name="Collen J."/>
            <person name="Dattolo E."/>
            <person name="De Paoli E."/>
            <person name="Dittami S."/>
            <person name="Maumus F."/>
            <person name="Michel G."/>
            <person name="Kersting A."/>
            <person name="Lauritano C."/>
            <person name="Lohaus R."/>
            <person name="Toepel M."/>
            <person name="Tonon T."/>
            <person name="Vanneste K."/>
            <person name="Amirebrahimi M."/>
            <person name="Brakel J."/>
            <person name="Bostroem C."/>
            <person name="Chovatia M."/>
            <person name="Grimwood J."/>
            <person name="Jenkins J.W."/>
            <person name="Jueterbock A."/>
            <person name="Mraz A."/>
            <person name="Stam W.T."/>
            <person name="Tice H."/>
            <person name="Bornberg-Bauer E."/>
            <person name="Green P.J."/>
            <person name="Pearson G.A."/>
            <person name="Procaccini G."/>
            <person name="Duarte C.M."/>
            <person name="Schmutz J."/>
            <person name="Reusch T.B.H."/>
            <person name="Van de Peer Y."/>
        </authorList>
    </citation>
    <scope>NUCLEOTIDE SEQUENCE [LARGE SCALE GENOMIC DNA]</scope>
    <source>
        <strain evidence="4">cv. Finnish</strain>
    </source>
</reference>
<keyword evidence="2" id="KW-0812">Transmembrane</keyword>
<accession>A0A0K9Q2X5</accession>
<sequence length="547" mass="63318">MPSHTPNEEEKQKKESSSTDDGGGSVKAKQEDFLKIFRHDPKHLWNKHSIYRIPSEIRNLNHKSYQPRVVSIGPYHYGNPELRPMEEHKHRALRHFLARVSHNNIQDLEDLVNRFSDDDKYMEKVTSSYAKPIDPQWCEGRKAFTYLMVLDGCFLLELMLGSSRRLCCSSNPPTFDCCYDTNDPIFGRRAKRHGVVTYVKLDMLLLENQIPLLILERLIQIANLGNEVKLNAIICKFYGCKHQVHPAEPLGLHILDVYRKARVYNGDYTGWTVPYSAKELDEHGIRLHGTYHGGSLGDWFANIGGFKEVEFIQEKEKGILCQLYDIFIEPFLQLRSNDQTSSPPRGVCNYTKKKVAWLFALVDEVMFSPLIYSVAWWYFPLWIIRGDLNLPFLTINQSTRPILLNLLAFERLHLGKDGRDMIVTHYVILMSCLIRSKNDVEYLRCNYVLSSLPGRSDEKIVKLFADMTHNVIVDDITGVGVVNKEVVELCYRRPNMLRAKWLRHFGSDLKIWINVLLTGYGVAFAFVNTYINVMNYTSSRGNIKFNR</sequence>
<dbReference type="OrthoDB" id="1858139at2759"/>
<dbReference type="Pfam" id="PF03140">
    <property type="entry name" value="DUF247"/>
    <property type="match status" value="2"/>
</dbReference>
<keyword evidence="4" id="KW-1185">Reference proteome</keyword>
<keyword evidence="2" id="KW-1133">Transmembrane helix</keyword>
<dbReference type="PANTHER" id="PTHR31549">
    <property type="entry name" value="PROTEIN, PUTATIVE (DUF247)-RELATED-RELATED"/>
    <property type="match status" value="1"/>
</dbReference>
<evidence type="ECO:0000256" key="1">
    <source>
        <dbReference type="SAM" id="MobiDB-lite"/>
    </source>
</evidence>
<dbReference type="InterPro" id="IPR004158">
    <property type="entry name" value="DUF247_pln"/>
</dbReference>
<evidence type="ECO:0000313" key="4">
    <source>
        <dbReference type="Proteomes" id="UP000036987"/>
    </source>
</evidence>
<proteinExistence type="predicted"/>
<feature type="region of interest" description="Disordered" evidence="1">
    <location>
        <begin position="1"/>
        <end position="26"/>
    </location>
</feature>
<comment type="caution">
    <text evidence="3">The sequence shown here is derived from an EMBL/GenBank/DDBJ whole genome shotgun (WGS) entry which is preliminary data.</text>
</comment>
<keyword evidence="2" id="KW-0472">Membrane</keyword>
<name>A0A0K9Q2X5_ZOSMR</name>